<dbReference type="EMBL" id="JABFAA010000001">
    <property type="protein sequence ID" value="MBA0674412.1"/>
    <property type="molecule type" value="Genomic_DNA"/>
</dbReference>
<name>A0A7J8WHM9_GOSAI</name>
<dbReference type="Proteomes" id="UP000593577">
    <property type="component" value="Unassembled WGS sequence"/>
</dbReference>
<gene>
    <name evidence="1" type="ORF">Goari_016012</name>
</gene>
<comment type="caution">
    <text evidence="1">The sequence shown here is derived from an EMBL/GenBank/DDBJ whole genome shotgun (WGS) entry which is preliminary data.</text>
</comment>
<dbReference type="AlphaFoldDB" id="A0A7J8WHM9"/>
<proteinExistence type="predicted"/>
<feature type="non-terminal residue" evidence="1">
    <location>
        <position position="93"/>
    </location>
</feature>
<keyword evidence="2" id="KW-1185">Reference proteome</keyword>
<evidence type="ECO:0000313" key="2">
    <source>
        <dbReference type="Proteomes" id="UP000593577"/>
    </source>
</evidence>
<protein>
    <submittedName>
        <fullName evidence="1">Uncharacterized protein</fullName>
    </submittedName>
</protein>
<accession>A0A7J8WHM9</accession>
<organism evidence="1 2">
    <name type="scientific">Gossypium aridum</name>
    <name type="common">American cotton</name>
    <name type="synonym">Erioxylum aridum</name>
    <dbReference type="NCBI Taxonomy" id="34290"/>
    <lineage>
        <taxon>Eukaryota</taxon>
        <taxon>Viridiplantae</taxon>
        <taxon>Streptophyta</taxon>
        <taxon>Embryophyta</taxon>
        <taxon>Tracheophyta</taxon>
        <taxon>Spermatophyta</taxon>
        <taxon>Magnoliopsida</taxon>
        <taxon>eudicotyledons</taxon>
        <taxon>Gunneridae</taxon>
        <taxon>Pentapetalae</taxon>
        <taxon>rosids</taxon>
        <taxon>malvids</taxon>
        <taxon>Malvales</taxon>
        <taxon>Malvaceae</taxon>
        <taxon>Malvoideae</taxon>
        <taxon>Gossypium</taxon>
    </lineage>
</organism>
<sequence length="93" mass="9976">MGMVLLLGHKASAFSATTSNNSSSLVSQCSASTVEECLVGVDHSDHVFLAEPEPSLRYVPSLRVTDTSKNKKNTPNAICDETNKRSLYKSCIG</sequence>
<evidence type="ECO:0000313" key="1">
    <source>
        <dbReference type="EMBL" id="MBA0674412.1"/>
    </source>
</evidence>
<reference evidence="1 2" key="1">
    <citation type="journal article" date="2019" name="Genome Biol. Evol.">
        <title>Insights into the evolution of the New World diploid cottons (Gossypium, subgenus Houzingenia) based on genome sequencing.</title>
        <authorList>
            <person name="Grover C.E."/>
            <person name="Arick M.A. 2nd"/>
            <person name="Thrash A."/>
            <person name="Conover J.L."/>
            <person name="Sanders W.S."/>
            <person name="Peterson D.G."/>
            <person name="Frelichowski J.E."/>
            <person name="Scheffler J.A."/>
            <person name="Scheffler B.E."/>
            <person name="Wendel J.F."/>
        </authorList>
    </citation>
    <scope>NUCLEOTIDE SEQUENCE [LARGE SCALE GENOMIC DNA]</scope>
    <source>
        <strain evidence="1">185</strain>
        <tissue evidence="1">Leaf</tissue>
    </source>
</reference>